<evidence type="ECO:0000256" key="6">
    <source>
        <dbReference type="ARBA" id="ARBA00022556"/>
    </source>
</evidence>
<dbReference type="GO" id="GO:0009244">
    <property type="term" value="P:lipopolysaccharide core region biosynthetic process"/>
    <property type="evidence" value="ECO:0007669"/>
    <property type="project" value="TreeGrafter"/>
</dbReference>
<feature type="binding site" evidence="13">
    <location>
        <begin position="66"/>
        <end position="73"/>
    </location>
    <ligand>
        <name>ATP</name>
        <dbReference type="ChEBI" id="CHEBI:30616"/>
    </ligand>
</feature>
<dbReference type="GO" id="GO:0009245">
    <property type="term" value="P:lipid A biosynthetic process"/>
    <property type="evidence" value="ECO:0007669"/>
    <property type="project" value="UniProtKB-UniRule"/>
</dbReference>
<evidence type="ECO:0000256" key="11">
    <source>
        <dbReference type="ARBA" id="ARBA00023098"/>
    </source>
</evidence>
<keyword evidence="10 13" id="KW-0067">ATP-binding</keyword>
<dbReference type="HAMAP" id="MF_00409">
    <property type="entry name" value="LpxK"/>
    <property type="match status" value="1"/>
</dbReference>
<dbReference type="UniPathway" id="UPA00359">
    <property type="reaction ID" value="UER00482"/>
</dbReference>
<dbReference type="GO" id="GO:0005524">
    <property type="term" value="F:ATP binding"/>
    <property type="evidence" value="ECO:0007669"/>
    <property type="project" value="UniProtKB-UniRule"/>
</dbReference>
<evidence type="ECO:0000256" key="1">
    <source>
        <dbReference type="ARBA" id="ARBA00002274"/>
    </source>
</evidence>
<name>A0A368KRB2_9BACT</name>
<sequence length="360" mass="40149">MLTARDFKEIVSGQRKGIGASLLRGTLWLASLGYGIGMSVRNRRYDSQAKPSEKIDVPVISVGNLTLGGTGKTPLVAWLARWFRERDFRVTLISRGYGAEQGTQNDEALELEQLLPDVPHLQNPDRVAAAKVAAEELAAQVLLLDDAFQHRRIARDLDIVLIDATAPFGYGYLFPRGTLREPTTSLRRADVIALTRGDMVSDGQRQAIWEQIRKLDLDATLVEMRHQPSRLLSASSESADIDSLRGQKVLAFCGIGNPSGFRHTLTQAGMEVVELREFDDHYHFDGEDVSNLQQWVAQHDDIAAVICTHKDLVKVGVDRLAEKPLWALIIEANIVDGQAELEQRLEEIVMRIPDDPYADY</sequence>
<comment type="similarity">
    <text evidence="13">Belongs to the LpxK family.</text>
</comment>
<dbReference type="NCBIfam" id="TIGR00682">
    <property type="entry name" value="lpxK"/>
    <property type="match status" value="1"/>
</dbReference>
<dbReference type="RefSeq" id="WP_114369097.1">
    <property type="nucleotide sequence ID" value="NZ_QPEX01000024.1"/>
</dbReference>
<evidence type="ECO:0000256" key="9">
    <source>
        <dbReference type="ARBA" id="ARBA00022777"/>
    </source>
</evidence>
<evidence type="ECO:0000256" key="7">
    <source>
        <dbReference type="ARBA" id="ARBA00022679"/>
    </source>
</evidence>
<dbReference type="EMBL" id="QPEX01000024">
    <property type="protein sequence ID" value="RCS49383.1"/>
    <property type="molecule type" value="Genomic_DNA"/>
</dbReference>
<dbReference type="Pfam" id="PF02606">
    <property type="entry name" value="LpxK"/>
    <property type="match status" value="1"/>
</dbReference>
<dbReference type="EC" id="2.7.1.130" evidence="3 13"/>
<evidence type="ECO:0000256" key="13">
    <source>
        <dbReference type="HAMAP-Rule" id="MF_00409"/>
    </source>
</evidence>
<dbReference type="AlphaFoldDB" id="A0A368KRB2"/>
<comment type="function">
    <text evidence="1 13">Transfers the gamma-phosphate of ATP to the 4'-position of a tetraacyldisaccharide 1-phosphate intermediate (termed DS-1-P) to form tetraacyldisaccharide 1,4'-bis-phosphate (lipid IVA).</text>
</comment>
<evidence type="ECO:0000256" key="4">
    <source>
        <dbReference type="ARBA" id="ARBA00016436"/>
    </source>
</evidence>
<evidence type="ECO:0000256" key="2">
    <source>
        <dbReference type="ARBA" id="ARBA00004870"/>
    </source>
</evidence>
<dbReference type="PANTHER" id="PTHR42724">
    <property type="entry name" value="TETRAACYLDISACCHARIDE 4'-KINASE"/>
    <property type="match status" value="1"/>
</dbReference>
<dbReference type="SUPFAM" id="SSF52540">
    <property type="entry name" value="P-loop containing nucleoside triphosphate hydrolases"/>
    <property type="match status" value="1"/>
</dbReference>
<comment type="catalytic activity">
    <reaction evidence="13">
        <text>a lipid A disaccharide + ATP = a lipid IVA + ADP + H(+)</text>
        <dbReference type="Rhea" id="RHEA:67840"/>
        <dbReference type="ChEBI" id="CHEBI:15378"/>
        <dbReference type="ChEBI" id="CHEBI:30616"/>
        <dbReference type="ChEBI" id="CHEBI:176343"/>
        <dbReference type="ChEBI" id="CHEBI:176425"/>
        <dbReference type="ChEBI" id="CHEBI:456216"/>
        <dbReference type="EC" id="2.7.1.130"/>
    </reaction>
</comment>
<dbReference type="PANTHER" id="PTHR42724:SF1">
    <property type="entry name" value="TETRAACYLDISACCHARIDE 4'-KINASE, MITOCHONDRIAL-RELATED"/>
    <property type="match status" value="1"/>
</dbReference>
<keyword evidence="11 13" id="KW-0443">Lipid metabolism</keyword>
<evidence type="ECO:0000313" key="15">
    <source>
        <dbReference type="Proteomes" id="UP000253562"/>
    </source>
</evidence>
<comment type="pathway">
    <text evidence="2 13">Glycolipid biosynthesis; lipid IV(A) biosynthesis; lipid IV(A) from (3R)-3-hydroxytetradecanoyl-[acyl-carrier-protein] and UDP-N-acetyl-alpha-D-glucosamine: step 6/6.</text>
</comment>
<dbReference type="InterPro" id="IPR003758">
    <property type="entry name" value="LpxK"/>
</dbReference>
<keyword evidence="8 13" id="KW-0547">Nucleotide-binding</keyword>
<dbReference type="GO" id="GO:0009029">
    <property type="term" value="F:lipid-A 4'-kinase activity"/>
    <property type="evidence" value="ECO:0007669"/>
    <property type="project" value="UniProtKB-UniRule"/>
</dbReference>
<evidence type="ECO:0000256" key="3">
    <source>
        <dbReference type="ARBA" id="ARBA00012071"/>
    </source>
</evidence>
<gene>
    <name evidence="13 14" type="primary">lpxK</name>
    <name evidence="14" type="ORF">DTL42_12700</name>
</gene>
<dbReference type="Proteomes" id="UP000253562">
    <property type="component" value="Unassembled WGS sequence"/>
</dbReference>
<dbReference type="OrthoDB" id="9789797at2"/>
<evidence type="ECO:0000256" key="5">
    <source>
        <dbReference type="ARBA" id="ARBA00022516"/>
    </source>
</evidence>
<keyword evidence="6 13" id="KW-0441">Lipid A biosynthesis</keyword>
<dbReference type="GO" id="GO:0005886">
    <property type="term" value="C:plasma membrane"/>
    <property type="evidence" value="ECO:0007669"/>
    <property type="project" value="TreeGrafter"/>
</dbReference>
<keyword evidence="7 13" id="KW-0808">Transferase</keyword>
<protein>
    <recommendedName>
        <fullName evidence="4 13">Tetraacyldisaccharide 4'-kinase</fullName>
        <ecNumber evidence="3 13">2.7.1.130</ecNumber>
    </recommendedName>
    <alternativeName>
        <fullName evidence="12 13">Lipid A 4'-kinase</fullName>
    </alternativeName>
</protein>
<evidence type="ECO:0000313" key="14">
    <source>
        <dbReference type="EMBL" id="RCS49383.1"/>
    </source>
</evidence>
<reference evidence="14 15" key="1">
    <citation type="submission" date="2018-07" db="EMBL/GenBank/DDBJ databases">
        <title>Comparative genomes isolates from brazilian mangrove.</title>
        <authorList>
            <person name="De Araujo J.E."/>
            <person name="Taketani R.G."/>
            <person name="Silva M.C.P."/>
            <person name="Lourenco M.V."/>
            <person name="Oliveira V.M."/>
            <person name="Andreote F.D."/>
        </authorList>
    </citation>
    <scope>NUCLEOTIDE SEQUENCE [LARGE SCALE GENOMIC DNA]</scope>
    <source>
        <strain evidence="14 15">HEX PRIS-MGV</strain>
    </source>
</reference>
<accession>A0A368KRB2</accession>
<evidence type="ECO:0000256" key="10">
    <source>
        <dbReference type="ARBA" id="ARBA00022840"/>
    </source>
</evidence>
<proteinExistence type="inferred from homology"/>
<keyword evidence="5 13" id="KW-0444">Lipid biosynthesis</keyword>
<keyword evidence="9 13" id="KW-0418">Kinase</keyword>
<dbReference type="InterPro" id="IPR027417">
    <property type="entry name" value="P-loop_NTPase"/>
</dbReference>
<comment type="caution">
    <text evidence="14">The sequence shown here is derived from an EMBL/GenBank/DDBJ whole genome shotgun (WGS) entry which is preliminary data.</text>
</comment>
<evidence type="ECO:0000256" key="8">
    <source>
        <dbReference type="ARBA" id="ARBA00022741"/>
    </source>
</evidence>
<evidence type="ECO:0000256" key="12">
    <source>
        <dbReference type="ARBA" id="ARBA00029757"/>
    </source>
</evidence>
<organism evidence="14 15">
    <name type="scientific">Bremerella cremea</name>
    <dbReference type="NCBI Taxonomy" id="1031537"/>
    <lineage>
        <taxon>Bacteria</taxon>
        <taxon>Pseudomonadati</taxon>
        <taxon>Planctomycetota</taxon>
        <taxon>Planctomycetia</taxon>
        <taxon>Pirellulales</taxon>
        <taxon>Pirellulaceae</taxon>
        <taxon>Bremerella</taxon>
    </lineage>
</organism>